<evidence type="ECO:0000256" key="5">
    <source>
        <dbReference type="ARBA" id="ARBA00032875"/>
    </source>
</evidence>
<organism evidence="7 8">
    <name type="scientific">Ornithinibacter aureus</name>
    <dbReference type="NCBI Taxonomy" id="622664"/>
    <lineage>
        <taxon>Bacteria</taxon>
        <taxon>Bacillati</taxon>
        <taxon>Actinomycetota</taxon>
        <taxon>Actinomycetes</taxon>
        <taxon>Micrococcales</taxon>
        <taxon>Intrasporangiaceae</taxon>
        <taxon>Ornithinibacter</taxon>
    </lineage>
</organism>
<dbReference type="PANTHER" id="PTHR43272:SF32">
    <property type="entry name" value="AMP-DEPENDENT SYNTHETASE_LIGASE DOMAIN-CONTAINING PROTEIN"/>
    <property type="match status" value="1"/>
</dbReference>
<comment type="caution">
    <text evidence="7">The sequence shown here is derived from an EMBL/GenBank/DDBJ whole genome shotgun (WGS) entry which is preliminary data.</text>
</comment>
<dbReference type="Pfam" id="PF00501">
    <property type="entry name" value="AMP-binding"/>
    <property type="match status" value="1"/>
</dbReference>
<proteinExistence type="inferred from homology"/>
<evidence type="ECO:0000256" key="2">
    <source>
        <dbReference type="ARBA" id="ARBA00022598"/>
    </source>
</evidence>
<evidence type="ECO:0000256" key="3">
    <source>
        <dbReference type="ARBA" id="ARBA00022832"/>
    </source>
</evidence>
<keyword evidence="3" id="KW-0276">Fatty acid metabolism</keyword>
<dbReference type="SUPFAM" id="SSF56801">
    <property type="entry name" value="Acetyl-CoA synthetase-like"/>
    <property type="match status" value="1"/>
</dbReference>
<dbReference type="GO" id="GO:0016874">
    <property type="term" value="F:ligase activity"/>
    <property type="evidence" value="ECO:0007669"/>
    <property type="project" value="UniProtKB-KW"/>
</dbReference>
<dbReference type="PANTHER" id="PTHR43272">
    <property type="entry name" value="LONG-CHAIN-FATTY-ACID--COA LIGASE"/>
    <property type="match status" value="1"/>
</dbReference>
<keyword evidence="4" id="KW-0443">Lipid metabolism</keyword>
<name>A0ABP8K2K7_9MICO</name>
<evidence type="ECO:0000313" key="8">
    <source>
        <dbReference type="Proteomes" id="UP001500390"/>
    </source>
</evidence>
<reference evidence="8" key="1">
    <citation type="journal article" date="2019" name="Int. J. Syst. Evol. Microbiol.">
        <title>The Global Catalogue of Microorganisms (GCM) 10K type strain sequencing project: providing services to taxonomists for standard genome sequencing and annotation.</title>
        <authorList>
            <consortium name="The Broad Institute Genomics Platform"/>
            <consortium name="The Broad Institute Genome Sequencing Center for Infectious Disease"/>
            <person name="Wu L."/>
            <person name="Ma J."/>
        </authorList>
    </citation>
    <scope>NUCLEOTIDE SEQUENCE [LARGE SCALE GENOMIC DNA]</scope>
    <source>
        <strain evidence="8">JCM 17738</strain>
    </source>
</reference>
<dbReference type="InterPro" id="IPR042099">
    <property type="entry name" value="ANL_N_sf"/>
</dbReference>
<evidence type="ECO:0000256" key="4">
    <source>
        <dbReference type="ARBA" id="ARBA00023098"/>
    </source>
</evidence>
<dbReference type="CDD" id="cd05907">
    <property type="entry name" value="VL_LC_FACS_like"/>
    <property type="match status" value="1"/>
</dbReference>
<evidence type="ECO:0000313" key="7">
    <source>
        <dbReference type="EMBL" id="GAA4399570.1"/>
    </source>
</evidence>
<dbReference type="EMBL" id="BAABFX010000036">
    <property type="protein sequence ID" value="GAA4399570.1"/>
    <property type="molecule type" value="Genomic_DNA"/>
</dbReference>
<comment type="similarity">
    <text evidence="1">Belongs to the ATP-dependent AMP-binding enzyme family.</text>
</comment>
<feature type="domain" description="AMP-dependent synthetase/ligase" evidence="6">
    <location>
        <begin position="35"/>
        <end position="453"/>
    </location>
</feature>
<gene>
    <name evidence="7" type="ORF">GCM10023153_25800</name>
</gene>
<dbReference type="Gene3D" id="3.40.50.12780">
    <property type="entry name" value="N-terminal domain of ligase-like"/>
    <property type="match status" value="1"/>
</dbReference>
<evidence type="ECO:0000256" key="1">
    <source>
        <dbReference type="ARBA" id="ARBA00006432"/>
    </source>
</evidence>
<dbReference type="PROSITE" id="PS00455">
    <property type="entry name" value="AMP_BINDING"/>
    <property type="match status" value="1"/>
</dbReference>
<dbReference type="InterPro" id="IPR020845">
    <property type="entry name" value="AMP-binding_CS"/>
</dbReference>
<protein>
    <recommendedName>
        <fullName evidence="5">Acyl-CoA synthetase</fullName>
    </recommendedName>
</protein>
<dbReference type="Proteomes" id="UP001500390">
    <property type="component" value="Unassembled WGS sequence"/>
</dbReference>
<keyword evidence="2 7" id="KW-0436">Ligase</keyword>
<dbReference type="Pfam" id="PF23562">
    <property type="entry name" value="AMP-binding_C_3"/>
    <property type="match status" value="1"/>
</dbReference>
<accession>A0ABP8K2K7</accession>
<evidence type="ECO:0000259" key="6">
    <source>
        <dbReference type="Pfam" id="PF00501"/>
    </source>
</evidence>
<keyword evidence="8" id="KW-1185">Reference proteome</keyword>
<sequence>MYDMPTAAPQINTPADEPVDQAIFDNEAQSVGHLFRDRVAASPNGPAFMYANVKPEGDEWVTDTWAEVDVVVRELGAGLIALGVEPEDRVAIASSTRYEWALADLATMVAGGATTTIYPTTMADDVAFILADSGTKVIFAENADQLDKLRGIRASTPAVSRVIVFDAEVDDSDAWTLNLEQVRQLGREYLAGDPGAIDARIDGIQHDQLATIIYTSGTTGRPKGVRLRHSAWTYEGAAVASTHILNEDDLQYLWLPLAHVFGKVLLTLPLQIGFPTAIDGRIDKIVDNLAVVKPTFMGAAPRIFEKAYGRISMMMEAEGGVKAKLFHLASDVGREVSELREQGKSPSGMLALKHSFTDKVIGTKIRERFGGRVRFFISGSAALNNDVARWFDSMGMQILEGYGMTETSAASFVARPRGYRYGTVGWPLPKTEVQIAGDGEVLLRGPGNMEGYHNNPDATAETIDSEGWLHTGDIGELDERGFLRITDRKKDLFKTSNGKYVAPSIIESTFKGLCPYASQLVVHGADRNFVSALVTLDPDAIAGWAAANGMEGKSYTEIVTSDACRQMVQGYVDQLNSGLNRWETIKKFTILENDLTIEAGELTPSLKLKRKVVADKYKDRLDAHYTG</sequence>
<dbReference type="InterPro" id="IPR000873">
    <property type="entry name" value="AMP-dep_synth/lig_dom"/>
</dbReference>